<evidence type="ECO:0000313" key="9">
    <source>
        <dbReference type="EMBL" id="WNM24896.1"/>
    </source>
</evidence>
<dbReference type="InterPro" id="IPR017475">
    <property type="entry name" value="EPS_sugar_tfrase"/>
</dbReference>
<dbReference type="EMBL" id="CP134879">
    <property type="protein sequence ID" value="WNM24896.1"/>
    <property type="molecule type" value="Genomic_DNA"/>
</dbReference>
<evidence type="ECO:0000256" key="5">
    <source>
        <dbReference type="ARBA" id="ARBA00022989"/>
    </source>
</evidence>
<keyword evidence="3 9" id="KW-0808">Transferase</keyword>
<dbReference type="RefSeq" id="WP_313499347.1">
    <property type="nucleotide sequence ID" value="NZ_CP134879.1"/>
</dbReference>
<comment type="subcellular location">
    <subcellularLocation>
        <location evidence="1">Membrane</location>
        <topology evidence="1">Multi-pass membrane protein</topology>
    </subcellularLocation>
</comment>
<protein>
    <submittedName>
        <fullName evidence="9">Sugar transferase</fullName>
        <ecNumber evidence="9">2.7.8.-</ecNumber>
    </submittedName>
</protein>
<dbReference type="PANTHER" id="PTHR30576">
    <property type="entry name" value="COLANIC BIOSYNTHESIS UDP-GLUCOSE LIPID CARRIER TRANSFERASE"/>
    <property type="match status" value="1"/>
</dbReference>
<feature type="transmembrane region" description="Helical" evidence="7">
    <location>
        <begin position="125"/>
        <end position="144"/>
    </location>
</feature>
<dbReference type="Pfam" id="PF13727">
    <property type="entry name" value="CoA_binding_3"/>
    <property type="match status" value="1"/>
</dbReference>
<dbReference type="Pfam" id="PF02397">
    <property type="entry name" value="Bac_transf"/>
    <property type="match status" value="1"/>
</dbReference>
<feature type="transmembrane region" description="Helical" evidence="7">
    <location>
        <begin position="63"/>
        <end position="81"/>
    </location>
</feature>
<dbReference type="GO" id="GO:0016020">
    <property type="term" value="C:membrane"/>
    <property type="evidence" value="ECO:0007669"/>
    <property type="project" value="UniProtKB-SubCell"/>
</dbReference>
<gene>
    <name evidence="9" type="ORF">RN606_01730</name>
</gene>
<keyword evidence="10" id="KW-1185">Reference proteome</keyword>
<name>A0AA96FA27_9MICO</name>
<accession>A0AA96FA27</accession>
<dbReference type="Proteomes" id="UP001304125">
    <property type="component" value="Chromosome"/>
</dbReference>
<evidence type="ECO:0000256" key="7">
    <source>
        <dbReference type="SAM" id="Phobius"/>
    </source>
</evidence>
<evidence type="ECO:0000256" key="6">
    <source>
        <dbReference type="ARBA" id="ARBA00023136"/>
    </source>
</evidence>
<keyword evidence="4 7" id="KW-0812">Transmembrane</keyword>
<keyword evidence="6 7" id="KW-0472">Membrane</keyword>
<sequence length="488" mass="53533">MTDPLGNPLPRSVGGRRGWGPWLRASIGATDAVMLLIALGVAYGVRFQFDDEVNVTGPFQPSYLLVIPAIGLSWWLVLGLARSRDPGVLGHGPQELQRLVTATARTFAVIAVVGFVTQWQVSRIFLFVAFPLGIVLLLAGRSVWRLWIIRRRDAGALQSNVLIVGSATNVEALERRFRAARRAGFRVVGVASVPGHVEDWSDLDRRIVRVGELVDPVAQARALNAGAIVVAGNEAMSFRESRQLGWALEGSGIELLVAPSLADVAGPRVRMSPVAGLPLLSVSSPTFVGAKYVVKAMLDRIGAVLLLTVLSLPMIAIAIAVRATSSGPALFKQERLGLDMRPFQMYKFRSMFVDAESRLKDLLESTDGNGRLFKMKNDPRVTAVGRVLRRFSLDELPQLLNVLKGDMSLVGPRPPLAREAQQWEENVERRQLVKPGMTGLWQVSGRSDLSWEESVRLDLYYADNWTLGGDVLIILRTIYTVLRPSGAY</sequence>
<feature type="transmembrane region" description="Helical" evidence="7">
    <location>
        <begin position="102"/>
        <end position="119"/>
    </location>
</feature>
<feature type="transmembrane region" description="Helical" evidence="7">
    <location>
        <begin position="21"/>
        <end position="43"/>
    </location>
</feature>
<evidence type="ECO:0000256" key="3">
    <source>
        <dbReference type="ARBA" id="ARBA00022679"/>
    </source>
</evidence>
<dbReference type="EC" id="2.7.8.-" evidence="9"/>
<keyword evidence="5 7" id="KW-1133">Transmembrane helix</keyword>
<dbReference type="AlphaFoldDB" id="A0AA96FA27"/>
<organism evidence="9 10">
    <name type="scientific">Demequina capsici</name>
    <dbReference type="NCBI Taxonomy" id="3075620"/>
    <lineage>
        <taxon>Bacteria</taxon>
        <taxon>Bacillati</taxon>
        <taxon>Actinomycetota</taxon>
        <taxon>Actinomycetes</taxon>
        <taxon>Micrococcales</taxon>
        <taxon>Demequinaceae</taxon>
        <taxon>Demequina</taxon>
    </lineage>
</organism>
<evidence type="ECO:0000256" key="1">
    <source>
        <dbReference type="ARBA" id="ARBA00004141"/>
    </source>
</evidence>
<proteinExistence type="inferred from homology"/>
<comment type="similarity">
    <text evidence="2">Belongs to the bacterial sugar transferase family.</text>
</comment>
<dbReference type="NCBIfam" id="TIGR03025">
    <property type="entry name" value="EPS_sugtrans"/>
    <property type="match status" value="1"/>
</dbReference>
<evidence type="ECO:0000256" key="4">
    <source>
        <dbReference type="ARBA" id="ARBA00022692"/>
    </source>
</evidence>
<reference evidence="9 10" key="1">
    <citation type="submission" date="2023-09" db="EMBL/GenBank/DDBJ databases">
        <title>Demequina sp. a novel bacteria isolated from Capsicum annuum.</title>
        <authorList>
            <person name="Humaira Z."/>
            <person name="Lee J."/>
            <person name="Cho D."/>
        </authorList>
    </citation>
    <scope>NUCLEOTIDE SEQUENCE [LARGE SCALE GENOMIC DNA]</scope>
    <source>
        <strain evidence="9 10">OYTSA14</strain>
    </source>
</reference>
<feature type="domain" description="Bacterial sugar transferase" evidence="8">
    <location>
        <begin position="295"/>
        <end position="482"/>
    </location>
</feature>
<evidence type="ECO:0000256" key="2">
    <source>
        <dbReference type="ARBA" id="ARBA00006464"/>
    </source>
</evidence>
<evidence type="ECO:0000259" key="8">
    <source>
        <dbReference type="Pfam" id="PF02397"/>
    </source>
</evidence>
<dbReference type="PANTHER" id="PTHR30576:SF10">
    <property type="entry name" value="SLL5057 PROTEIN"/>
    <property type="match status" value="1"/>
</dbReference>
<dbReference type="InterPro" id="IPR003362">
    <property type="entry name" value="Bact_transf"/>
</dbReference>
<dbReference type="GO" id="GO:0016780">
    <property type="term" value="F:phosphotransferase activity, for other substituted phosphate groups"/>
    <property type="evidence" value="ECO:0007669"/>
    <property type="project" value="TreeGrafter"/>
</dbReference>
<evidence type="ECO:0000313" key="10">
    <source>
        <dbReference type="Proteomes" id="UP001304125"/>
    </source>
</evidence>
<feature type="transmembrane region" description="Helical" evidence="7">
    <location>
        <begin position="301"/>
        <end position="321"/>
    </location>
</feature>